<evidence type="ECO:0000313" key="2">
    <source>
        <dbReference type="EMBL" id="SHE88056.1"/>
    </source>
</evidence>
<gene>
    <name evidence="2" type="ORF">SAMN05443144_10411</name>
</gene>
<dbReference type="AlphaFoldDB" id="A0A1M4X3J1"/>
<feature type="domain" description="Fido" evidence="1">
    <location>
        <begin position="1"/>
        <end position="69"/>
    </location>
</feature>
<proteinExistence type="predicted"/>
<dbReference type="InterPro" id="IPR053737">
    <property type="entry name" value="Type_II_TA_Toxin"/>
</dbReference>
<dbReference type="InterPro" id="IPR003812">
    <property type="entry name" value="Fido"/>
</dbReference>
<dbReference type="STRING" id="1194090.SAMN05443144_10411"/>
<reference evidence="2 3" key="1">
    <citation type="submission" date="2016-11" db="EMBL/GenBank/DDBJ databases">
        <authorList>
            <person name="Jaros S."/>
            <person name="Januszkiewicz K."/>
            <person name="Wedrychowicz H."/>
        </authorList>
    </citation>
    <scope>NUCLEOTIDE SEQUENCE [LARGE SCALE GENOMIC DNA]</scope>
    <source>
        <strain evidence="2 3">DSM 21986</strain>
    </source>
</reference>
<accession>A0A1M4X3J1</accession>
<organism evidence="2 3">
    <name type="scientific">Fodinibius roseus</name>
    <dbReference type="NCBI Taxonomy" id="1194090"/>
    <lineage>
        <taxon>Bacteria</taxon>
        <taxon>Pseudomonadati</taxon>
        <taxon>Balneolota</taxon>
        <taxon>Balneolia</taxon>
        <taxon>Balneolales</taxon>
        <taxon>Balneolaceae</taxon>
        <taxon>Fodinibius</taxon>
    </lineage>
</organism>
<name>A0A1M4X3J1_9BACT</name>
<dbReference type="PROSITE" id="PS51459">
    <property type="entry name" value="FIDO"/>
    <property type="match status" value="1"/>
</dbReference>
<dbReference type="InterPro" id="IPR006440">
    <property type="entry name" value="Doc"/>
</dbReference>
<dbReference type="NCBIfam" id="TIGR01550">
    <property type="entry name" value="DOC_P1"/>
    <property type="match status" value="1"/>
</dbReference>
<dbReference type="Gene3D" id="1.20.120.1870">
    <property type="entry name" value="Fic/DOC protein, Fido domain"/>
    <property type="match status" value="1"/>
</dbReference>
<protein>
    <submittedName>
        <fullName evidence="2">Death-on-curing family protein</fullName>
    </submittedName>
</protein>
<dbReference type="GO" id="GO:0016301">
    <property type="term" value="F:kinase activity"/>
    <property type="evidence" value="ECO:0007669"/>
    <property type="project" value="InterPro"/>
</dbReference>
<dbReference type="Pfam" id="PF02661">
    <property type="entry name" value="Fic"/>
    <property type="match status" value="1"/>
</dbReference>
<dbReference type="OrthoDB" id="9802752at2"/>
<dbReference type="SUPFAM" id="SSF140931">
    <property type="entry name" value="Fic-like"/>
    <property type="match status" value="1"/>
</dbReference>
<dbReference type="Proteomes" id="UP000184041">
    <property type="component" value="Unassembled WGS sequence"/>
</dbReference>
<dbReference type="InterPro" id="IPR036597">
    <property type="entry name" value="Fido-like_dom_sf"/>
</dbReference>
<evidence type="ECO:0000313" key="3">
    <source>
        <dbReference type="Proteomes" id="UP000184041"/>
    </source>
</evidence>
<dbReference type="EMBL" id="FQUS01000004">
    <property type="protein sequence ID" value="SHE88056.1"/>
    <property type="molecule type" value="Genomic_DNA"/>
</dbReference>
<evidence type="ECO:0000259" key="1">
    <source>
        <dbReference type="PROSITE" id="PS51459"/>
    </source>
</evidence>
<sequence>MAADYLTAIVRTHPFMDGNKRTGTHTAITFLYLNGYDIAEFYETELADLVLDYLSGEKTDEDIADFLAARATEIKE</sequence>
<dbReference type="PANTHER" id="PTHR39426:SF1">
    <property type="entry name" value="HOMOLOGY TO DEATH-ON-CURING PROTEIN OF PHAGE P1"/>
    <property type="match status" value="1"/>
</dbReference>
<keyword evidence="3" id="KW-1185">Reference proteome</keyword>
<dbReference type="PANTHER" id="PTHR39426">
    <property type="entry name" value="HOMOLOGY TO DEATH-ON-CURING PROTEIN OF PHAGE P1"/>
    <property type="match status" value="1"/>
</dbReference>